<dbReference type="GO" id="GO:1903457">
    <property type="term" value="P:lactate catabolic process"/>
    <property type="evidence" value="ECO:0007669"/>
    <property type="project" value="TreeGrafter"/>
</dbReference>
<dbReference type="InterPro" id="IPR016169">
    <property type="entry name" value="FAD-bd_PCMH_sub2"/>
</dbReference>
<dbReference type="GO" id="GO:0071949">
    <property type="term" value="F:FAD binding"/>
    <property type="evidence" value="ECO:0007669"/>
    <property type="project" value="InterPro"/>
</dbReference>
<evidence type="ECO:0000256" key="4">
    <source>
        <dbReference type="ARBA" id="ARBA00022827"/>
    </source>
</evidence>
<feature type="domain" description="FAD-binding PCMH-type" evidence="10">
    <location>
        <begin position="36"/>
        <end position="264"/>
    </location>
</feature>
<protein>
    <submittedName>
        <fullName evidence="11">Dimethylmenaquinone methyltransferase</fullName>
    </submittedName>
</protein>
<dbReference type="PROSITE" id="PS00198">
    <property type="entry name" value="4FE4S_FER_1"/>
    <property type="match status" value="1"/>
</dbReference>
<dbReference type="GO" id="GO:0004458">
    <property type="term" value="F:D-lactate dehydrogenase (cytochrome) activity"/>
    <property type="evidence" value="ECO:0007669"/>
    <property type="project" value="TreeGrafter"/>
</dbReference>
<evidence type="ECO:0000259" key="10">
    <source>
        <dbReference type="PROSITE" id="PS51387"/>
    </source>
</evidence>
<dbReference type="Gene3D" id="3.30.70.2740">
    <property type="match status" value="1"/>
</dbReference>
<keyword evidence="9" id="KW-1133">Transmembrane helix</keyword>
<feature type="region of interest" description="Disordered" evidence="8">
    <location>
        <begin position="505"/>
        <end position="561"/>
    </location>
</feature>
<keyword evidence="11" id="KW-0489">Methyltransferase</keyword>
<keyword evidence="7" id="KW-0411">Iron-sulfur</keyword>
<keyword evidence="9" id="KW-0472">Membrane</keyword>
<dbReference type="Gene3D" id="3.30.43.10">
    <property type="entry name" value="Uridine Diphospho-n-acetylenolpyruvylglucosamine Reductase, domain 2"/>
    <property type="match status" value="1"/>
</dbReference>
<dbReference type="PROSITE" id="PS51387">
    <property type="entry name" value="FAD_PCMH"/>
    <property type="match status" value="1"/>
</dbReference>
<dbReference type="GO" id="GO:0046872">
    <property type="term" value="F:metal ion binding"/>
    <property type="evidence" value="ECO:0007669"/>
    <property type="project" value="UniProtKB-KW"/>
</dbReference>
<evidence type="ECO:0000256" key="9">
    <source>
        <dbReference type="SAM" id="Phobius"/>
    </source>
</evidence>
<evidence type="ECO:0000313" key="11">
    <source>
        <dbReference type="EMBL" id="RLV73907.1"/>
    </source>
</evidence>
<dbReference type="Pfam" id="PF01565">
    <property type="entry name" value="FAD_binding_4"/>
    <property type="match status" value="1"/>
</dbReference>
<feature type="transmembrane region" description="Helical" evidence="9">
    <location>
        <begin position="1021"/>
        <end position="1042"/>
    </location>
</feature>
<keyword evidence="4" id="KW-0274">FAD</keyword>
<accession>A0A3L8R2Q2</accession>
<comment type="caution">
    <text evidence="11">The sequence shown here is derived from an EMBL/GenBank/DDBJ whole genome shotgun (WGS) entry which is preliminary data.</text>
</comment>
<dbReference type="Proteomes" id="UP000281594">
    <property type="component" value="Unassembled WGS sequence"/>
</dbReference>
<dbReference type="Pfam" id="PF02913">
    <property type="entry name" value="FAD-oxidase_C"/>
    <property type="match status" value="1"/>
</dbReference>
<dbReference type="Gene3D" id="3.30.465.10">
    <property type="match status" value="1"/>
</dbReference>
<comment type="cofactor">
    <cofactor evidence="1">
        <name>FAD</name>
        <dbReference type="ChEBI" id="CHEBI:57692"/>
    </cofactor>
</comment>
<dbReference type="SUPFAM" id="SSF56176">
    <property type="entry name" value="FAD-binding/transporter-associated domain-like"/>
    <property type="match status" value="1"/>
</dbReference>
<dbReference type="STRING" id="1343740.M271_11795"/>
<evidence type="ECO:0000256" key="1">
    <source>
        <dbReference type="ARBA" id="ARBA00001974"/>
    </source>
</evidence>
<dbReference type="InterPro" id="IPR006094">
    <property type="entry name" value="Oxid_FAD_bind_N"/>
</dbReference>
<keyword evidence="9" id="KW-0812">Transmembrane</keyword>
<evidence type="ECO:0000256" key="7">
    <source>
        <dbReference type="ARBA" id="ARBA00023014"/>
    </source>
</evidence>
<evidence type="ECO:0000256" key="6">
    <source>
        <dbReference type="ARBA" id="ARBA00023004"/>
    </source>
</evidence>
<dbReference type="PANTHER" id="PTHR11748:SF119">
    <property type="entry name" value="D-2-HYDROXYGLUTARATE DEHYDROGENASE"/>
    <property type="match status" value="1"/>
</dbReference>
<dbReference type="EMBL" id="QYCY01000002">
    <property type="protein sequence ID" value="RLV73907.1"/>
    <property type="molecule type" value="Genomic_DNA"/>
</dbReference>
<sequence length="1055" mass="113208">MRTASGLEGALRAEVDAEVRFDAGSRGAYATDGSNYRQVPIGVVVPRSVTAGARAVEVCARFGAPVSSRGGGTSLAGQCTNTAVVIDWSKYCHALVSVDPEARTCVVEPGLVLDELNRQLDGYKLQFGPKPSTHSHCALGGMIGNNSCGASAQAYGKTVDNVRRLEVLTYDGVRMWVGPTSKAERARIAAEGGRRAEIYDGLDRVVGEYLADIRRGYPKIPRRVSGYNLDSLLPENGFDVARALVGSEGTLVTVIRAEVDLVPVPPYQSLLVLGYDDICTAADDVPRLLEHCTPGELEALDGRMAQLMREEHAYLESLNSLPEGGSWLMVQFSGDTQEGVDEQAHALLRSVGRDEKDATVAFSDDPRREQRMLRAREAGLGVTARPPDDRETWEGWEDSAVPPESLGDYLRDLKDLFAEFGYDHPSLYGHFGQGCVHTRIPFGMKTADGVADFRRFLERAADLVVSYGGSLSGEHGDGQARGELLTRMFGERLVTAFGEVKAVFDPENRMNPGKVTGPNPGKATGPSPGKATGPSKATGPGKATGTGTATGPNPVDGQLRLGPGWRPAAPDTHFGYPDDEHSFTRAVMRCVGIGNCRGHHGAVMCPSYRATNEEEHSTRGRARLLFEMLDGHPDSAVTDGWRSTEVRDALDLCLACKGCKSDCPTGVDMATLKAEFLAHHYAGRPRPAAHYSMGWLPVWARLSRIAPSLVNTVARAPGVAGLGKRLAGVDGARQAPVFAPRSFLQWWRARGAEEPDPADPRTVVVWPDTFSTYFHPSVAISAVRVLEDAGFRVAVPTEPVCCGLTWISTGQLATAKKVLRRTLRMLRPYLEAGTPVIGLEPSCTAVFRADAPELMPADQDVERLAGQFRTFAEHLVHHAPDGWRPPALSRQAVVQTHCHQHAIMKDGPDRELMRRAHLVTDVLDEGCCGLAGNFGFERGHHEVSMAVAEQGVLPAVRAAAPGSLLLADGFSCRTQIEQGDTGRGALHLAEALALGLDTTLPSERPERLAQRADPPSRAARWATTAGAAALTATAVAGAAAGVGRAASRRTRRGGR</sequence>
<evidence type="ECO:0000313" key="12">
    <source>
        <dbReference type="Proteomes" id="UP000281594"/>
    </source>
</evidence>
<evidence type="ECO:0000256" key="3">
    <source>
        <dbReference type="ARBA" id="ARBA00022723"/>
    </source>
</evidence>
<dbReference type="Pfam" id="PF02754">
    <property type="entry name" value="CCG"/>
    <property type="match status" value="1"/>
</dbReference>
<dbReference type="GO" id="GO:0032259">
    <property type="term" value="P:methylation"/>
    <property type="evidence" value="ECO:0007669"/>
    <property type="project" value="UniProtKB-KW"/>
</dbReference>
<evidence type="ECO:0000256" key="8">
    <source>
        <dbReference type="SAM" id="MobiDB-lite"/>
    </source>
</evidence>
<evidence type="ECO:0000256" key="2">
    <source>
        <dbReference type="ARBA" id="ARBA00022630"/>
    </source>
</evidence>
<dbReference type="InterPro" id="IPR016171">
    <property type="entry name" value="Vanillyl_alc_oxidase_C-sub2"/>
</dbReference>
<dbReference type="SUPFAM" id="SSF55103">
    <property type="entry name" value="FAD-linked oxidases, C-terminal domain"/>
    <property type="match status" value="1"/>
</dbReference>
<dbReference type="GO" id="GO:0051536">
    <property type="term" value="F:iron-sulfur cluster binding"/>
    <property type="evidence" value="ECO:0007669"/>
    <property type="project" value="UniProtKB-KW"/>
</dbReference>
<dbReference type="InterPro" id="IPR016167">
    <property type="entry name" value="FAD-bd_PCMH_sub1"/>
</dbReference>
<keyword evidence="6" id="KW-0408">Iron</keyword>
<dbReference type="SUPFAM" id="SSF46548">
    <property type="entry name" value="alpha-helical ferredoxin"/>
    <property type="match status" value="1"/>
</dbReference>
<dbReference type="InterPro" id="IPR016166">
    <property type="entry name" value="FAD-bd_PCMH"/>
</dbReference>
<dbReference type="InterPro" id="IPR036318">
    <property type="entry name" value="FAD-bd_PCMH-like_sf"/>
</dbReference>
<dbReference type="GO" id="GO:0008720">
    <property type="term" value="F:D-lactate dehydrogenase (NAD+) activity"/>
    <property type="evidence" value="ECO:0007669"/>
    <property type="project" value="TreeGrafter"/>
</dbReference>
<dbReference type="GO" id="GO:0008168">
    <property type="term" value="F:methyltransferase activity"/>
    <property type="evidence" value="ECO:0007669"/>
    <property type="project" value="UniProtKB-KW"/>
</dbReference>
<dbReference type="InterPro" id="IPR017896">
    <property type="entry name" value="4Fe4S_Fe-S-bd"/>
</dbReference>
<dbReference type="RefSeq" id="WP_121825578.1">
    <property type="nucleotide sequence ID" value="NZ_CP085193.1"/>
</dbReference>
<keyword evidence="5" id="KW-0560">Oxidoreductase</keyword>
<organism evidence="11 12">
    <name type="scientific">Streptomyces rapamycinicus (strain ATCC 29253 / DSM 41530 / NRRL 5491 / AYB-994)</name>
    <name type="common">Streptomyces hygroscopicus (strain ATCC 29253)</name>
    <dbReference type="NCBI Taxonomy" id="1343740"/>
    <lineage>
        <taxon>Bacteria</taxon>
        <taxon>Bacillati</taxon>
        <taxon>Actinomycetota</taxon>
        <taxon>Actinomycetes</taxon>
        <taxon>Kitasatosporales</taxon>
        <taxon>Streptomycetaceae</taxon>
        <taxon>Streptomyces</taxon>
        <taxon>Streptomyces violaceusniger group</taxon>
    </lineage>
</organism>
<gene>
    <name evidence="11" type="ORF">D3C57_131815</name>
</gene>
<dbReference type="Gene3D" id="1.10.45.10">
    <property type="entry name" value="Vanillyl-alcohol Oxidase, Chain A, domain 4"/>
    <property type="match status" value="1"/>
</dbReference>
<dbReference type="InterPro" id="IPR017900">
    <property type="entry name" value="4Fe4S_Fe_S_CS"/>
</dbReference>
<keyword evidence="2" id="KW-0285">Flavoprotein</keyword>
<proteinExistence type="predicted"/>
<keyword evidence="3" id="KW-0479">Metal-binding</keyword>
<dbReference type="PANTHER" id="PTHR11748">
    <property type="entry name" value="D-LACTATE DEHYDROGENASE"/>
    <property type="match status" value="1"/>
</dbReference>
<feature type="compositionally biased region" description="Low complexity" evidence="8">
    <location>
        <begin position="536"/>
        <end position="552"/>
    </location>
</feature>
<dbReference type="Pfam" id="PF13183">
    <property type="entry name" value="Fer4_8"/>
    <property type="match status" value="1"/>
</dbReference>
<dbReference type="InterPro" id="IPR004113">
    <property type="entry name" value="FAD-bd_oxidored_4_C"/>
</dbReference>
<dbReference type="AlphaFoldDB" id="A0A3L8R2Q2"/>
<evidence type="ECO:0000256" key="5">
    <source>
        <dbReference type="ARBA" id="ARBA00023002"/>
    </source>
</evidence>
<name>A0A3L8R2Q2_STRRN</name>
<dbReference type="InterPro" id="IPR004017">
    <property type="entry name" value="Cys_rich_dom"/>
</dbReference>
<reference evidence="11 12" key="1">
    <citation type="journal article" date="2018" name="J. Biol. Chem.">
        <title>Discovery of the actinoplanic acid pathway in Streptomyces rapamycinicus reveals a genetically conserved synergism with rapamycin.</title>
        <authorList>
            <person name="Mrak P."/>
            <person name="Krastel P."/>
            <person name="Pivk Lukancic P."/>
            <person name="Tao J."/>
            <person name="Pistorius D."/>
            <person name="Moore C.M."/>
        </authorList>
    </citation>
    <scope>NUCLEOTIDE SEQUENCE [LARGE SCALE GENOMIC DNA]</scope>
    <source>
        <strain evidence="11 12">NRRL 5491</strain>
    </source>
</reference>
<dbReference type="InterPro" id="IPR016164">
    <property type="entry name" value="FAD-linked_Oxase-like_C"/>
</dbReference>
<keyword evidence="11" id="KW-0808">Transferase</keyword>